<keyword evidence="4" id="KW-0963">Cytoplasm</keyword>
<accession>A0AAE1T297</accession>
<dbReference type="InterPro" id="IPR002182">
    <property type="entry name" value="NB-ARC"/>
</dbReference>
<evidence type="ECO:0008006" key="16">
    <source>
        <dbReference type="Google" id="ProtNLM"/>
    </source>
</evidence>
<evidence type="ECO:0000256" key="9">
    <source>
        <dbReference type="ARBA" id="ARBA00022840"/>
    </source>
</evidence>
<evidence type="ECO:0000256" key="4">
    <source>
        <dbReference type="ARBA" id="ARBA00022490"/>
    </source>
</evidence>
<keyword evidence="6" id="KW-0677">Repeat</keyword>
<dbReference type="InterPro" id="IPR044974">
    <property type="entry name" value="Disease_R_plants"/>
</dbReference>
<proteinExistence type="inferred from homology"/>
<evidence type="ECO:0000256" key="10">
    <source>
        <dbReference type="ARBA" id="ARBA00023054"/>
    </source>
</evidence>
<gene>
    <name evidence="14" type="ORF">RND71_001319</name>
</gene>
<evidence type="ECO:0000256" key="3">
    <source>
        <dbReference type="ARBA" id="ARBA00008894"/>
    </source>
</evidence>
<dbReference type="GO" id="GO:0005524">
    <property type="term" value="F:ATP binding"/>
    <property type="evidence" value="ECO:0007669"/>
    <property type="project" value="UniProtKB-KW"/>
</dbReference>
<dbReference type="Gene3D" id="1.20.5.4130">
    <property type="match status" value="1"/>
</dbReference>
<dbReference type="SUPFAM" id="SSF52540">
    <property type="entry name" value="P-loop containing nucleoside triphosphate hydrolases"/>
    <property type="match status" value="1"/>
</dbReference>
<evidence type="ECO:0000256" key="7">
    <source>
        <dbReference type="ARBA" id="ARBA00022741"/>
    </source>
</evidence>
<keyword evidence="10" id="KW-0175">Coiled coil</keyword>
<evidence type="ECO:0000259" key="12">
    <source>
        <dbReference type="Pfam" id="PF00931"/>
    </source>
</evidence>
<keyword evidence="9" id="KW-0067">ATP-binding</keyword>
<keyword evidence="5" id="KW-0433">Leucine-rich repeat</keyword>
<evidence type="ECO:0000256" key="11">
    <source>
        <dbReference type="ARBA" id="ARBA00023136"/>
    </source>
</evidence>
<dbReference type="PANTHER" id="PTHR23155:SF1152">
    <property type="entry name" value="AAA+ ATPASE DOMAIN-CONTAINING PROTEIN"/>
    <property type="match status" value="1"/>
</dbReference>
<sequence>MAYPAINSLIQTLELFKRTYPSLIHDQTAEMIDSLHASAEYFQNILEKTSHQKHEYKKIKDLEGEIRVALQQAEDLLESNILEIMRERSSQQEEKNNGSKWTIHDGARVLLRDLPQAIDKIDVVRKDLTQECSTSTNANAHSTGAAKDHFFKTGDCSSPKCASTALLRDITLMEKAYRALKGWKYLVVVDDIWSTNIWDLIARTLPDDKIGSHESWKLLCNKLYGVEQHSPLELEEIEKKIVGKWQGLPLAILVVAGNLSKFPMIKESWEIVAKNVSKVVTSYPDQCLAILAMSYHHLPIHLKPCFLHMGTFPEDFVIDTWRLIRHWVAEGFLKSDRLKSPEKVAEDCLEDLISREW</sequence>
<evidence type="ECO:0000256" key="2">
    <source>
        <dbReference type="ARBA" id="ARBA00004496"/>
    </source>
</evidence>
<dbReference type="AlphaFoldDB" id="A0AAE1T297"/>
<evidence type="ECO:0000256" key="6">
    <source>
        <dbReference type="ARBA" id="ARBA00022737"/>
    </source>
</evidence>
<comment type="subcellular location">
    <subcellularLocation>
        <location evidence="2">Cytoplasm</location>
    </subcellularLocation>
    <subcellularLocation>
        <location evidence="1">Membrane</location>
        <topology evidence="1">Peripheral membrane protein</topology>
    </subcellularLocation>
</comment>
<evidence type="ECO:0000313" key="14">
    <source>
        <dbReference type="EMBL" id="KAK4379457.1"/>
    </source>
</evidence>
<dbReference type="InterPro" id="IPR036388">
    <property type="entry name" value="WH-like_DNA-bd_sf"/>
</dbReference>
<keyword evidence="7" id="KW-0547">Nucleotide-binding</keyword>
<evidence type="ECO:0000256" key="8">
    <source>
        <dbReference type="ARBA" id="ARBA00022821"/>
    </source>
</evidence>
<dbReference type="Gene3D" id="1.10.10.10">
    <property type="entry name" value="Winged helix-like DNA-binding domain superfamily/Winged helix DNA-binding domain"/>
    <property type="match status" value="1"/>
</dbReference>
<dbReference type="GO" id="GO:0016020">
    <property type="term" value="C:membrane"/>
    <property type="evidence" value="ECO:0007669"/>
    <property type="project" value="UniProtKB-SubCell"/>
</dbReference>
<comment type="similarity">
    <text evidence="3">Belongs to the disease resistance NB-LRR family.</text>
</comment>
<evidence type="ECO:0000256" key="1">
    <source>
        <dbReference type="ARBA" id="ARBA00004170"/>
    </source>
</evidence>
<evidence type="ECO:0000313" key="15">
    <source>
        <dbReference type="Proteomes" id="UP001291623"/>
    </source>
</evidence>
<feature type="domain" description="NB-ARC" evidence="12">
    <location>
        <begin position="172"/>
        <end position="211"/>
    </location>
</feature>
<name>A0AAE1T297_9SOLA</name>
<reference evidence="14" key="1">
    <citation type="submission" date="2023-12" db="EMBL/GenBank/DDBJ databases">
        <title>Genome assembly of Anisodus tanguticus.</title>
        <authorList>
            <person name="Wang Y.-J."/>
        </authorList>
    </citation>
    <scope>NUCLEOTIDE SEQUENCE</scope>
    <source>
        <strain evidence="14">KB-2021</strain>
        <tissue evidence="14">Leaf</tissue>
    </source>
</reference>
<dbReference type="GO" id="GO:0043531">
    <property type="term" value="F:ADP binding"/>
    <property type="evidence" value="ECO:0007669"/>
    <property type="project" value="InterPro"/>
</dbReference>
<dbReference type="EMBL" id="JAVYJV010000001">
    <property type="protein sequence ID" value="KAK4379457.1"/>
    <property type="molecule type" value="Genomic_DNA"/>
</dbReference>
<keyword evidence="15" id="KW-1185">Reference proteome</keyword>
<organism evidence="14 15">
    <name type="scientific">Anisodus tanguticus</name>
    <dbReference type="NCBI Taxonomy" id="243964"/>
    <lineage>
        <taxon>Eukaryota</taxon>
        <taxon>Viridiplantae</taxon>
        <taxon>Streptophyta</taxon>
        <taxon>Embryophyta</taxon>
        <taxon>Tracheophyta</taxon>
        <taxon>Spermatophyta</taxon>
        <taxon>Magnoliopsida</taxon>
        <taxon>eudicotyledons</taxon>
        <taxon>Gunneridae</taxon>
        <taxon>Pentapetalae</taxon>
        <taxon>asterids</taxon>
        <taxon>lamiids</taxon>
        <taxon>Solanales</taxon>
        <taxon>Solanaceae</taxon>
        <taxon>Solanoideae</taxon>
        <taxon>Hyoscyameae</taxon>
        <taxon>Anisodus</taxon>
    </lineage>
</organism>
<dbReference type="Proteomes" id="UP001291623">
    <property type="component" value="Unassembled WGS sequence"/>
</dbReference>
<dbReference type="InterPro" id="IPR058922">
    <property type="entry name" value="WHD_DRP"/>
</dbReference>
<evidence type="ECO:0000256" key="5">
    <source>
        <dbReference type="ARBA" id="ARBA00022614"/>
    </source>
</evidence>
<feature type="domain" description="Disease resistance protein winged helix" evidence="13">
    <location>
        <begin position="312"/>
        <end position="355"/>
    </location>
</feature>
<protein>
    <recommendedName>
        <fullName evidence="16">NB-ARC domain-containing protein</fullName>
    </recommendedName>
</protein>
<dbReference type="Gene3D" id="1.10.8.430">
    <property type="entry name" value="Helical domain of apoptotic protease-activating factors"/>
    <property type="match status" value="1"/>
</dbReference>
<evidence type="ECO:0000259" key="13">
    <source>
        <dbReference type="Pfam" id="PF23559"/>
    </source>
</evidence>
<dbReference type="Pfam" id="PF23559">
    <property type="entry name" value="WHD_DRP"/>
    <property type="match status" value="1"/>
</dbReference>
<dbReference type="GO" id="GO:0005737">
    <property type="term" value="C:cytoplasm"/>
    <property type="evidence" value="ECO:0007669"/>
    <property type="project" value="UniProtKB-SubCell"/>
</dbReference>
<dbReference type="Pfam" id="PF00931">
    <property type="entry name" value="NB-ARC"/>
    <property type="match status" value="1"/>
</dbReference>
<dbReference type="GO" id="GO:0098542">
    <property type="term" value="P:defense response to other organism"/>
    <property type="evidence" value="ECO:0007669"/>
    <property type="project" value="TreeGrafter"/>
</dbReference>
<dbReference type="InterPro" id="IPR042197">
    <property type="entry name" value="Apaf_helical"/>
</dbReference>
<dbReference type="PANTHER" id="PTHR23155">
    <property type="entry name" value="DISEASE RESISTANCE PROTEIN RP"/>
    <property type="match status" value="1"/>
</dbReference>
<keyword evidence="8" id="KW-0611">Plant defense</keyword>
<comment type="caution">
    <text evidence="14">The sequence shown here is derived from an EMBL/GenBank/DDBJ whole genome shotgun (WGS) entry which is preliminary data.</text>
</comment>
<keyword evidence="11" id="KW-0472">Membrane</keyword>
<dbReference type="InterPro" id="IPR027417">
    <property type="entry name" value="P-loop_NTPase"/>
</dbReference>